<comment type="caution">
    <text evidence="1">The sequence shown here is derived from an EMBL/GenBank/DDBJ whole genome shotgun (WGS) entry which is preliminary data.</text>
</comment>
<evidence type="ECO:0000313" key="1">
    <source>
        <dbReference type="EMBL" id="KAH7659317.1"/>
    </source>
</evidence>
<evidence type="ECO:0000313" key="2">
    <source>
        <dbReference type="Proteomes" id="UP000827976"/>
    </source>
</evidence>
<dbReference type="EMBL" id="CM037026">
    <property type="protein sequence ID" value="KAH7659317.1"/>
    <property type="molecule type" value="Genomic_DNA"/>
</dbReference>
<accession>A0ACB7UGB6</accession>
<name>A0ACB7UGB6_DIOAL</name>
<keyword evidence="1" id="KW-0675">Receptor</keyword>
<keyword evidence="2" id="KW-1185">Reference proteome</keyword>
<keyword evidence="1" id="KW-0808">Transferase</keyword>
<organism evidence="1 2">
    <name type="scientific">Dioscorea alata</name>
    <name type="common">Purple yam</name>
    <dbReference type="NCBI Taxonomy" id="55571"/>
    <lineage>
        <taxon>Eukaryota</taxon>
        <taxon>Viridiplantae</taxon>
        <taxon>Streptophyta</taxon>
        <taxon>Embryophyta</taxon>
        <taxon>Tracheophyta</taxon>
        <taxon>Spermatophyta</taxon>
        <taxon>Magnoliopsida</taxon>
        <taxon>Liliopsida</taxon>
        <taxon>Dioscoreales</taxon>
        <taxon>Dioscoreaceae</taxon>
        <taxon>Dioscorea</taxon>
    </lineage>
</organism>
<protein>
    <submittedName>
        <fullName evidence="1">Wall-associated receptor kinase galacturonan-binding domain-containing protein</fullName>
    </submittedName>
</protein>
<proteinExistence type="predicted"/>
<gene>
    <name evidence="1" type="ORF">IHE45_16G023400</name>
</gene>
<keyword evidence="1" id="KW-0418">Kinase</keyword>
<dbReference type="Proteomes" id="UP000827976">
    <property type="component" value="Chromosome 16"/>
</dbReference>
<reference evidence="2" key="1">
    <citation type="journal article" date="2022" name="Nat. Commun.">
        <title>Chromosome evolution and the genetic basis of agronomically important traits in greater yam.</title>
        <authorList>
            <person name="Bredeson J.V."/>
            <person name="Lyons J.B."/>
            <person name="Oniyinde I.O."/>
            <person name="Okereke N.R."/>
            <person name="Kolade O."/>
            <person name="Nnabue I."/>
            <person name="Nwadili C.O."/>
            <person name="Hribova E."/>
            <person name="Parker M."/>
            <person name="Nwogha J."/>
            <person name="Shu S."/>
            <person name="Carlson J."/>
            <person name="Kariba R."/>
            <person name="Muthemba S."/>
            <person name="Knop K."/>
            <person name="Barton G.J."/>
            <person name="Sherwood A.V."/>
            <person name="Lopez-Montes A."/>
            <person name="Asiedu R."/>
            <person name="Jamnadass R."/>
            <person name="Muchugi A."/>
            <person name="Goodstein D."/>
            <person name="Egesi C.N."/>
            <person name="Featherston J."/>
            <person name="Asfaw A."/>
            <person name="Simpson G.G."/>
            <person name="Dolezel J."/>
            <person name="Hendre P.S."/>
            <person name="Van Deynze A."/>
            <person name="Kumar P.L."/>
            <person name="Obidiegwu J.E."/>
            <person name="Bhattacharjee R."/>
            <person name="Rokhsar D.S."/>
        </authorList>
    </citation>
    <scope>NUCLEOTIDE SEQUENCE [LARGE SCALE GENOMIC DNA]</scope>
    <source>
        <strain evidence="2">cv. TDa95/00328</strain>
    </source>
</reference>
<sequence length="253" mass="29019">MMILLPSPAVVPSALLSAIFLFILFFFFGSSTLVSAAGDHCAPSSCGNLTNIRHPFRLKDDPPNCGNPNYELTCDHLNHTILTLLSNSYFVTNITYHDYDYFYDDIDFDIQLMYVGMVIKYNNGRCSHLPPPASHLTFSNLSTNKYYTTYGWVTLMNCSKEVKNKSMHYYWSVPCLSHNNNSFIYLVPSMSVGALRPYCRFITMFPDNGNINWWYLSGQQSVDIFKFLAQGFSLNRILSRSTSIRYCLRKSLR</sequence>